<dbReference type="InterPro" id="IPR008949">
    <property type="entry name" value="Isoprenoid_synthase_dom_sf"/>
</dbReference>
<reference evidence="5" key="1">
    <citation type="submission" date="2023-06" db="EMBL/GenBank/DDBJ databases">
        <title>Genome-scale phylogeny and comparative genomics of the fungal order Sordariales.</title>
        <authorList>
            <consortium name="Lawrence Berkeley National Laboratory"/>
            <person name="Hensen N."/>
            <person name="Bonometti L."/>
            <person name="Westerberg I."/>
            <person name="Brannstrom I.O."/>
            <person name="Guillou S."/>
            <person name="Cros-Aarteil S."/>
            <person name="Calhoun S."/>
            <person name="Haridas S."/>
            <person name="Kuo A."/>
            <person name="Mondo S."/>
            <person name="Pangilinan J."/>
            <person name="Riley R."/>
            <person name="Labutti K."/>
            <person name="Andreopoulos B."/>
            <person name="Lipzen A."/>
            <person name="Chen C."/>
            <person name="Yanf M."/>
            <person name="Daum C."/>
            <person name="Ng V."/>
            <person name="Clum A."/>
            <person name="Steindorff A."/>
            <person name="Ohm R."/>
            <person name="Martin F."/>
            <person name="Silar P."/>
            <person name="Natvig D."/>
            <person name="Lalanne C."/>
            <person name="Gautier V."/>
            <person name="Ament-Velasquez S.L."/>
            <person name="Kruys A."/>
            <person name="Hutchinson M.I."/>
            <person name="Powell A.J."/>
            <person name="Barry K."/>
            <person name="Miller A.N."/>
            <person name="Grigoriev I.V."/>
            <person name="Debuchy R."/>
            <person name="Gladieux P."/>
            <person name="Thoren M.H."/>
            <person name="Johannesson H."/>
        </authorList>
    </citation>
    <scope>NUCLEOTIDE SEQUENCE</scope>
    <source>
        <strain evidence="5">CBS 307.81</strain>
    </source>
</reference>
<comment type="similarity">
    <text evidence="2 4">Belongs to the terpene synthase family.</text>
</comment>
<organism evidence="5 6">
    <name type="scientific">Cercophora samala</name>
    <dbReference type="NCBI Taxonomy" id="330535"/>
    <lineage>
        <taxon>Eukaryota</taxon>
        <taxon>Fungi</taxon>
        <taxon>Dikarya</taxon>
        <taxon>Ascomycota</taxon>
        <taxon>Pezizomycotina</taxon>
        <taxon>Sordariomycetes</taxon>
        <taxon>Sordariomycetidae</taxon>
        <taxon>Sordariales</taxon>
        <taxon>Lasiosphaeriaceae</taxon>
        <taxon>Cercophora</taxon>
    </lineage>
</organism>
<keyword evidence="3 4" id="KW-0460">Magnesium</keyword>
<dbReference type="EC" id="4.2.3.-" evidence="4"/>
<dbReference type="PANTHER" id="PTHR35201:SF4">
    <property type="entry name" value="BETA-PINACENE SYNTHASE-RELATED"/>
    <property type="match status" value="1"/>
</dbReference>
<comment type="caution">
    <text evidence="5">The sequence shown here is derived from an EMBL/GenBank/DDBJ whole genome shotgun (WGS) entry which is preliminary data.</text>
</comment>
<evidence type="ECO:0000256" key="3">
    <source>
        <dbReference type="ARBA" id="ARBA00022842"/>
    </source>
</evidence>
<dbReference type="EMBL" id="JAULSY010000016">
    <property type="protein sequence ID" value="KAK0672007.1"/>
    <property type="molecule type" value="Genomic_DNA"/>
</dbReference>
<evidence type="ECO:0000256" key="1">
    <source>
        <dbReference type="ARBA" id="ARBA00001946"/>
    </source>
</evidence>
<proteinExistence type="inferred from homology"/>
<evidence type="ECO:0000313" key="5">
    <source>
        <dbReference type="EMBL" id="KAK0672007.1"/>
    </source>
</evidence>
<keyword evidence="4" id="KW-0479">Metal-binding</keyword>
<evidence type="ECO:0000313" key="6">
    <source>
        <dbReference type="Proteomes" id="UP001174997"/>
    </source>
</evidence>
<dbReference type="AlphaFoldDB" id="A0AA39ZJ55"/>
<protein>
    <recommendedName>
        <fullName evidence="4">Terpene synthase</fullName>
        <ecNumber evidence="4">4.2.3.-</ecNumber>
    </recommendedName>
</protein>
<dbReference type="InterPro" id="IPR018247">
    <property type="entry name" value="EF_Hand_1_Ca_BS"/>
</dbReference>
<evidence type="ECO:0000256" key="4">
    <source>
        <dbReference type="RuleBase" id="RU366034"/>
    </source>
</evidence>
<evidence type="ECO:0000256" key="2">
    <source>
        <dbReference type="ARBA" id="ARBA00006333"/>
    </source>
</evidence>
<dbReference type="GO" id="GO:0046872">
    <property type="term" value="F:metal ion binding"/>
    <property type="evidence" value="ECO:0007669"/>
    <property type="project" value="UniProtKB-KW"/>
</dbReference>
<gene>
    <name evidence="5" type="ORF">QBC41DRAFT_383334</name>
</gene>
<dbReference type="Proteomes" id="UP001174997">
    <property type="component" value="Unassembled WGS sequence"/>
</dbReference>
<dbReference type="GO" id="GO:0008299">
    <property type="term" value="P:isoprenoid biosynthetic process"/>
    <property type="evidence" value="ECO:0007669"/>
    <property type="project" value="UniProtKB-ARBA"/>
</dbReference>
<keyword evidence="6" id="KW-1185">Reference proteome</keyword>
<dbReference type="PROSITE" id="PS00018">
    <property type="entry name" value="EF_HAND_1"/>
    <property type="match status" value="1"/>
</dbReference>
<comment type="cofactor">
    <cofactor evidence="1 4">
        <name>Mg(2+)</name>
        <dbReference type="ChEBI" id="CHEBI:18420"/>
    </cofactor>
</comment>
<dbReference type="PANTHER" id="PTHR35201">
    <property type="entry name" value="TERPENE SYNTHASE"/>
    <property type="match status" value="1"/>
</dbReference>
<accession>A0AA39ZJ55</accession>
<dbReference type="Pfam" id="PF19086">
    <property type="entry name" value="Terpene_syn_C_2"/>
    <property type="match status" value="1"/>
</dbReference>
<dbReference type="SUPFAM" id="SSF48576">
    <property type="entry name" value="Terpenoid synthases"/>
    <property type="match status" value="1"/>
</dbReference>
<dbReference type="GO" id="GO:0010333">
    <property type="term" value="F:terpene synthase activity"/>
    <property type="evidence" value="ECO:0007669"/>
    <property type="project" value="InterPro"/>
</dbReference>
<sequence length="355" mass="40199">MTPLSGQTLVLPPASSFLRAWKSPPQFPPPHPLHTRLTDQVINPILTSLIPHPKALQKAIEYDTALLVCGLFPSLTSDSDFEKLKTVAIWLVWIVLWDDAIDSSSSGSINAEEYVRLSKEYVRGCLLGWERGEPEAPSRVCELVREVGERLRGVNAWREGDRVRLWEKLERYMDDCLVEYDVRMSGGAVTEEGFWIYRTGTSGVGAFCQMGRVMNGGGGLPGEVLGWEEVRNMEVMVNKSFVLVNELFSLKKELKDGPATNLIPIAMHDGNCDLAWTVKRLMDDYVYWGSEFRNIAARLRARVEEEYGGEIMEMVEKTIEAYEAVVTGILEFSVQSPRYGMKQYEREDGYFEIPL</sequence>
<dbReference type="InterPro" id="IPR034686">
    <property type="entry name" value="Terpene_cyclase-like_2"/>
</dbReference>
<dbReference type="Gene3D" id="1.10.600.10">
    <property type="entry name" value="Farnesyl Diphosphate Synthase"/>
    <property type="match status" value="1"/>
</dbReference>
<keyword evidence="4" id="KW-0456">Lyase</keyword>
<name>A0AA39ZJ55_9PEZI</name>